<name>A0AB33QL48_HAEP3</name>
<dbReference type="Proteomes" id="UP000007052">
    <property type="component" value="Chromosome"/>
</dbReference>
<evidence type="ECO:0000313" key="2">
    <source>
        <dbReference type="Proteomes" id="UP000007052"/>
    </source>
</evidence>
<organism evidence="1 2">
    <name type="scientific">Haemophilus parainfluenzae (strain T3T1)</name>
    <dbReference type="NCBI Taxonomy" id="862965"/>
    <lineage>
        <taxon>Bacteria</taxon>
        <taxon>Pseudomonadati</taxon>
        <taxon>Pseudomonadota</taxon>
        <taxon>Gammaproteobacteria</taxon>
        <taxon>Pasteurellales</taxon>
        <taxon>Pasteurellaceae</taxon>
        <taxon>Haemophilus</taxon>
    </lineage>
</organism>
<dbReference type="AlphaFoldDB" id="A0AB33QL48"/>
<evidence type="ECO:0000313" key="1">
    <source>
        <dbReference type="EMBL" id="CBW14932.1"/>
    </source>
</evidence>
<reference evidence="2" key="1">
    <citation type="submission" date="2010-07" db="EMBL/GenBank/DDBJ databases">
        <title>The genome sequence of Haemophilus parainfluenzae T3T1.</title>
        <authorList>
            <person name="Crook D."/>
            <person name="Hood D."/>
            <person name="Moxon R."/>
            <person name="Parkhill J."/>
            <person name="Aslett M."/>
            <person name="Bentley S.D."/>
        </authorList>
    </citation>
    <scope>NUCLEOTIDE SEQUENCE [LARGE SCALE GENOMIC DNA]</scope>
    <source>
        <strain evidence="2">T3T1</strain>
    </source>
</reference>
<proteinExistence type="predicted"/>
<gene>
    <name evidence="1" type="ordered locus">PARA_08250</name>
</gene>
<dbReference type="KEGG" id="hpr:PARA_08250"/>
<sequence length="38" mass="4132">MSCFSGLMAGGLPSAILCYQKQHKKQIGIFRLMVSVST</sequence>
<protein>
    <submittedName>
        <fullName evidence="1">Uncharacterized protein</fullName>
    </submittedName>
</protein>
<accession>A0AB33QL48</accession>
<dbReference type="EMBL" id="FQ312002">
    <property type="protein sequence ID" value="CBW14932.1"/>
    <property type="molecule type" value="Genomic_DNA"/>
</dbReference>